<sequence length="192" mass="20918">MVNSEGKSEPVKSTAIIDGSEVYVTEVGKNSVMVSSYDPVGDIPDGYNSNSGYSYDALDLKVRHRLKGTSLWSLVANSEASGTAGPIHSQNAVREYMKKYGTNSSLFYAVEEGYFSPAGSLDITKSAHGLVNKIGSSAVKQFNVQPRWQGVQTKSGSSNPWNQFLKENKGKYSGSGWQQRALEDYKKLRSGN</sequence>
<keyword evidence="2" id="KW-1185">Reference proteome</keyword>
<reference evidence="1 2" key="1">
    <citation type="journal article" date="2013" name="Genome Announc.">
        <title>Draft Genome Sequence of Indibacter alkaliphilus Strain LW1T, Isolated from Lonar Lake, a Haloalkaline Lake in the Buldana District of Maharashtra, India.</title>
        <authorList>
            <person name="Singh A."/>
            <person name="Kumar Jangir P."/>
            <person name="Sharma R."/>
            <person name="Singh A."/>
            <person name="Kumar Pinnaka A."/>
            <person name="Shivaji S."/>
        </authorList>
    </citation>
    <scope>NUCLEOTIDE SEQUENCE [LARGE SCALE GENOMIC DNA]</scope>
    <source>
        <strain evidence="2">CCUG 57479 / KCTC 22604 / LW1</strain>
    </source>
</reference>
<dbReference type="AlphaFoldDB" id="S2DMC4"/>
<dbReference type="Proteomes" id="UP000006073">
    <property type="component" value="Unassembled WGS sequence"/>
</dbReference>
<dbReference type="EMBL" id="ALWO02000005">
    <property type="protein sequence ID" value="EPA00275.1"/>
    <property type="molecule type" value="Genomic_DNA"/>
</dbReference>
<protein>
    <submittedName>
        <fullName evidence="1">Uncharacterized protein</fullName>
    </submittedName>
</protein>
<dbReference type="RefSeq" id="WP_009035656.1">
    <property type="nucleotide sequence ID" value="NZ_ALWO02000005.1"/>
</dbReference>
<evidence type="ECO:0000313" key="2">
    <source>
        <dbReference type="Proteomes" id="UP000006073"/>
    </source>
</evidence>
<gene>
    <name evidence="1" type="ORF">A33Q_0146</name>
</gene>
<evidence type="ECO:0000313" key="1">
    <source>
        <dbReference type="EMBL" id="EPA00275.1"/>
    </source>
</evidence>
<comment type="caution">
    <text evidence="1">The sequence shown here is derived from an EMBL/GenBank/DDBJ whole genome shotgun (WGS) entry which is preliminary data.</text>
</comment>
<organism evidence="1 2">
    <name type="scientific">Indibacter alkaliphilus (strain CCUG 57479 / KCTC 22604 / LW1)</name>
    <dbReference type="NCBI Taxonomy" id="1189612"/>
    <lineage>
        <taxon>Bacteria</taxon>
        <taxon>Pseudomonadati</taxon>
        <taxon>Bacteroidota</taxon>
        <taxon>Cytophagia</taxon>
        <taxon>Cytophagales</taxon>
        <taxon>Cyclobacteriaceae</taxon>
    </lineage>
</organism>
<proteinExistence type="predicted"/>
<name>S2DMC4_INDAL</name>
<dbReference type="OrthoDB" id="667524at2"/>
<accession>S2DMC4</accession>